<dbReference type="FunFam" id="2.20.100.10:FF:000006">
    <property type="entry name" value="A disintegrin and metalloproteinase with thrombospondin motifs 1"/>
    <property type="match status" value="1"/>
</dbReference>
<dbReference type="PROSITE" id="PS50092">
    <property type="entry name" value="TSP1"/>
    <property type="match status" value="6"/>
</dbReference>
<dbReference type="GO" id="GO:0006508">
    <property type="term" value="P:proteolysis"/>
    <property type="evidence" value="ECO:0007669"/>
    <property type="project" value="UniProtKB-KW"/>
</dbReference>
<feature type="disulfide bond" evidence="12">
    <location>
        <begin position="383"/>
        <end position="421"/>
    </location>
</feature>
<keyword evidence="2" id="KW-0964">Secreted</keyword>
<sequence>MADKSNPGNDGRKLHDGSSTPAEDCAVRTDHEAAERLLSIEPMEFYYHGRHSRKRRSPEHLANNDYTLEVLVAVDNKMQRYHGNDLKSYVLTLMSIVSSVYADASIGSSMKIAVSHISYIHHDLNAQTNAIEKGLEGVSASDMLQDFCRFKQSTNIHHDVALLLTREQICRNPVENNCDTLGLAELGTICRETACAIVQDNGLSASFTIAHELGHVLGMPHDDDSRCQRYRGDSSGNNRIMSRTIDHNTHPWQWSNCSKQILSEYFEKNPENCLLNHPSTDLMSPDTTLAGEKFTNNKQCELVFGNGSKICSYMPTCARLWCSWENEMSGCKTQHMPWADGTECQEGHWCQKGQCVPIDRTALKPQNGGWSGWSAFNVCSRTCGGGVQKRTRECDSPKPKNGGKFCTGLRIEYRACNTDACPNSRYNFREEQCHEMDGQNFDVPTLESNVRWIPKYGTPLADQCKLFCRAQNKSLYFMLREKVIDGTPCTFPEDSFDMCINGQCRKAGCDYGLNSDSKLDQCGVCNGNNDTCKEVKRTFYYGNQNSVYKVSPDKSIEFHIQDGATNINIAHTGYMKDASFLSLMSGNEIIFNDPKHPTPHTSKHRLFAGVRLEYTVHGSHERITSTYGRPLKEKLTVRHVRKGNSDKTFNGEVMYSYMLPIPSPLEDRLSNSIHSQHEHEPYKHTHYTHYPHHNANSVQRLQHTVFAPESPYRWENSDWMDCDQQCTGRRRRTSICKNTNTWQEASPDNCNQSAKPQDSYEPCNTDCKFEWESGPIECSSACGEGYKQVDYLCVKSYPHQNKRQEYVNATLCSGIPKPISKRDPQSACTGPCKNATWNYSSWNKCSCSDGTQNRTATCLSDRNGFPIDDEYCEVKERKIVVQSCDADDQECAKWFAGELTPCSVTCGEGQRAYALQCMLKNVSVNAALCGARPVPVILNCTMPPCDQKHMPNTQYSSFRNDVQPNQSMKNGNYQPNTETSPVLRGQWRTYNYSNCSAECKGGFKKRMVRCMSKNDQVLEDRYCPHPKPATQINCANFRCPTWTFGQWSKCNNECKRSRQVLCQDHRGNESNQCAKEMKPPDEESCCNFKWRITCSGTCDAEGRRKPNLICKKIFPKSIDNPHPFRTGKRVEEKYCTNAKKPSPIKQKKKCSKPCPTRWETSPWSKCSVGCGSGRTVRNVTCTDGRTILPKACNMTTKPPNTKVCEEFSGCRWKIMKFGKCNCKGRQSRTVKCFDEMLNTESNRCAESERPPKTIACQKPSGCRTPSRNRHHQSAYRNCKDAQRKHRIDGEYTMNLNGTKTKIYCHKMATRSPVEYLSLPAGKHGKVLEKTLY</sequence>
<evidence type="ECO:0000256" key="7">
    <source>
        <dbReference type="ARBA" id="ARBA00023049"/>
    </source>
</evidence>
<dbReference type="Gene3D" id="3.40.1620.60">
    <property type="match status" value="1"/>
</dbReference>
<evidence type="ECO:0000256" key="3">
    <source>
        <dbReference type="ARBA" id="ARBA00022670"/>
    </source>
</evidence>
<keyword evidence="11" id="KW-0106">Calcium</keyword>
<dbReference type="Pfam" id="PF19030">
    <property type="entry name" value="TSP1_ADAMTS"/>
    <property type="match status" value="3"/>
</dbReference>
<dbReference type="SUPFAM" id="SSF55486">
    <property type="entry name" value="Metalloproteases ('zincins'), catalytic domain"/>
    <property type="match status" value="1"/>
</dbReference>
<feature type="binding site" evidence="11">
    <location>
        <position position="159"/>
    </location>
    <ligand>
        <name>Ca(2+)</name>
        <dbReference type="ChEBI" id="CHEBI:29108"/>
        <label>1</label>
    </ligand>
</feature>
<dbReference type="PRINTS" id="PR01857">
    <property type="entry name" value="ADAMTSFAMILY"/>
</dbReference>
<dbReference type="InterPro" id="IPR000884">
    <property type="entry name" value="TSP1_rpt"/>
</dbReference>
<feature type="domain" description="Peptidase M12B" evidence="15">
    <location>
        <begin position="66"/>
        <end position="278"/>
    </location>
</feature>
<dbReference type="GO" id="GO:0031012">
    <property type="term" value="C:extracellular matrix"/>
    <property type="evidence" value="ECO:0007669"/>
    <property type="project" value="TreeGrafter"/>
</dbReference>
<dbReference type="SUPFAM" id="SSF82895">
    <property type="entry name" value="TSP-1 type 1 repeat"/>
    <property type="match status" value="4"/>
</dbReference>
<feature type="region of interest" description="Disordered" evidence="14">
    <location>
        <begin position="1"/>
        <end position="26"/>
    </location>
</feature>
<evidence type="ECO:0000259" key="16">
    <source>
        <dbReference type="PROSITE" id="PS51046"/>
    </source>
</evidence>
<keyword evidence="6 11" id="KW-0862">Zinc</keyword>
<feature type="binding site" evidence="11">
    <location>
        <position position="69"/>
    </location>
    <ligand>
        <name>Ca(2+)</name>
        <dbReference type="ChEBI" id="CHEBI:29108"/>
        <label>2</label>
    </ligand>
</feature>
<keyword evidence="4 11" id="KW-0479">Metal-binding</keyword>
<dbReference type="Gene3D" id="2.20.100.10">
    <property type="entry name" value="Thrombospondin type-1 (TSP1) repeat"/>
    <property type="match status" value="3"/>
</dbReference>
<dbReference type="Pfam" id="PF17771">
    <property type="entry name" value="ADAMTS_CR_2"/>
    <property type="match status" value="1"/>
</dbReference>
<dbReference type="Pfam" id="PF00090">
    <property type="entry name" value="TSP_1"/>
    <property type="match status" value="1"/>
</dbReference>
<proteinExistence type="predicted"/>
<dbReference type="CDD" id="cd04273">
    <property type="entry name" value="ZnMc_ADAMTS_like"/>
    <property type="match status" value="1"/>
</dbReference>
<comment type="cofactor">
    <cofactor evidence="11">
        <name>Zn(2+)</name>
        <dbReference type="ChEBI" id="CHEBI:29105"/>
    </cofactor>
    <text evidence="11">Binds 1 zinc ion per subunit.</text>
</comment>
<dbReference type="InterPro" id="IPR045371">
    <property type="entry name" value="ADAMTS_CR_3"/>
</dbReference>
<dbReference type="EnsemblMetazoa" id="AFUN022367-RA">
    <property type="protein sequence ID" value="AFUN022367-PA"/>
    <property type="gene ID" value="AFUN022367"/>
</dbReference>
<dbReference type="InterPro" id="IPR012314">
    <property type="entry name" value="Pept_M12B_GON-ADAMTSs"/>
</dbReference>
<keyword evidence="3" id="KW-0645">Protease</keyword>
<feature type="disulfide bond" evidence="12">
    <location>
        <begin position="344"/>
        <end position="355"/>
    </location>
</feature>
<keyword evidence="7" id="KW-0482">Metalloprotease</keyword>
<comment type="caution">
    <text evidence="13">Lacks conserved residue(s) required for the propagation of feature annotation.</text>
</comment>
<dbReference type="PROSITE" id="PS51046">
    <property type="entry name" value="GON"/>
    <property type="match status" value="1"/>
</dbReference>
<evidence type="ECO:0000256" key="11">
    <source>
        <dbReference type="PIRSR" id="PIRSR613273-2"/>
    </source>
</evidence>
<evidence type="ECO:0000256" key="2">
    <source>
        <dbReference type="ARBA" id="ARBA00022525"/>
    </source>
</evidence>
<feature type="disulfide bond" evidence="12">
    <location>
        <begin position="394"/>
        <end position="406"/>
    </location>
</feature>
<dbReference type="PANTHER" id="PTHR13723:SF278">
    <property type="entry name" value="ADAM METALLOPEPTIDASE WITH THROMBOSPONDIN TYPE 1 MOTIF A, ISOFORM B"/>
    <property type="match status" value="1"/>
</dbReference>
<dbReference type="VEuPathDB" id="VectorBase:AFUN022367"/>
<name>A0A4Y0BNY5_ANOFN</name>
<feature type="binding site" evidence="11 13">
    <location>
        <position position="221"/>
    </location>
    <ligand>
        <name>Zn(2+)</name>
        <dbReference type="ChEBI" id="CHEBI:29105"/>
        <note>catalytic</note>
    </ligand>
</feature>
<dbReference type="Gene3D" id="3.40.390.10">
    <property type="entry name" value="Collagenase (Catalytic Domain)"/>
    <property type="match status" value="1"/>
</dbReference>
<feature type="disulfide bond" evidence="12">
    <location>
        <begin position="379"/>
        <end position="416"/>
    </location>
</feature>
<evidence type="ECO:0000256" key="9">
    <source>
        <dbReference type="ARBA" id="ARBA00023180"/>
    </source>
</evidence>
<evidence type="ECO:0000256" key="10">
    <source>
        <dbReference type="PIRSR" id="PIRSR613273-1"/>
    </source>
</evidence>
<dbReference type="GO" id="GO:0005576">
    <property type="term" value="C:extracellular region"/>
    <property type="evidence" value="ECO:0007669"/>
    <property type="project" value="UniProtKB-SubCell"/>
</dbReference>
<protein>
    <recommendedName>
        <fullName evidence="18">Peptidase M12B domain-containing protein</fullName>
    </recommendedName>
</protein>
<feature type="active site" evidence="10 13">
    <location>
        <position position="212"/>
    </location>
</feature>
<feature type="disulfide bond" evidence="12">
    <location>
        <begin position="170"/>
        <end position="178"/>
    </location>
</feature>
<evidence type="ECO:0000256" key="4">
    <source>
        <dbReference type="ARBA" id="ARBA00022723"/>
    </source>
</evidence>
<dbReference type="InterPro" id="IPR041645">
    <property type="entry name" value="ADAMTS_CR_2"/>
</dbReference>
<feature type="disulfide bond" evidence="12">
    <location>
        <begin position="317"/>
        <end position="350"/>
    </location>
</feature>
<reference evidence="17" key="1">
    <citation type="submission" date="2020-05" db="UniProtKB">
        <authorList>
            <consortium name="EnsemblMetazoa"/>
        </authorList>
    </citation>
    <scope>IDENTIFICATION</scope>
    <source>
        <strain evidence="17">FUMOZ</strain>
    </source>
</reference>
<evidence type="ECO:0000256" key="13">
    <source>
        <dbReference type="PROSITE-ProRule" id="PRU00276"/>
    </source>
</evidence>
<dbReference type="InterPro" id="IPR013273">
    <property type="entry name" value="ADAMTS/ADAMTS-like"/>
</dbReference>
<dbReference type="PANTHER" id="PTHR13723">
    <property type="entry name" value="ADAMTS A DISINTEGRIN AND METALLOPROTEASE WITH THROMBOSPONDIN MOTIFS PROTEASE"/>
    <property type="match status" value="1"/>
</dbReference>
<feature type="binding site" evidence="11 13">
    <location>
        <position position="215"/>
    </location>
    <ligand>
        <name>Zn(2+)</name>
        <dbReference type="ChEBI" id="CHEBI:29105"/>
        <note>catalytic</note>
    </ligand>
</feature>
<evidence type="ECO:0000256" key="14">
    <source>
        <dbReference type="SAM" id="MobiDB-lite"/>
    </source>
</evidence>
<dbReference type="SMART" id="SM00209">
    <property type="entry name" value="TSP1"/>
    <property type="match status" value="7"/>
</dbReference>
<organism evidence="17">
    <name type="scientific">Anopheles funestus</name>
    <name type="common">African malaria mosquito</name>
    <dbReference type="NCBI Taxonomy" id="62324"/>
    <lineage>
        <taxon>Eukaryota</taxon>
        <taxon>Metazoa</taxon>
        <taxon>Ecdysozoa</taxon>
        <taxon>Arthropoda</taxon>
        <taxon>Hexapoda</taxon>
        <taxon>Insecta</taxon>
        <taxon>Pterygota</taxon>
        <taxon>Neoptera</taxon>
        <taxon>Endopterygota</taxon>
        <taxon>Diptera</taxon>
        <taxon>Nematocera</taxon>
        <taxon>Culicoidea</taxon>
        <taxon>Culicidae</taxon>
        <taxon>Anophelinae</taxon>
        <taxon>Anopheles</taxon>
    </lineage>
</organism>
<dbReference type="GO" id="GO:0008270">
    <property type="term" value="F:zinc ion binding"/>
    <property type="evidence" value="ECO:0007669"/>
    <property type="project" value="InterPro"/>
</dbReference>
<keyword evidence="5" id="KW-0378">Hydrolase</keyword>
<dbReference type="InterPro" id="IPR024079">
    <property type="entry name" value="MetalloPept_cat_dom_sf"/>
</dbReference>
<evidence type="ECO:0000256" key="8">
    <source>
        <dbReference type="ARBA" id="ARBA00023157"/>
    </source>
</evidence>
<feature type="disulfide bond" evidence="12">
    <location>
        <begin position="148"/>
        <end position="195"/>
    </location>
</feature>
<evidence type="ECO:0000256" key="6">
    <source>
        <dbReference type="ARBA" id="ARBA00022833"/>
    </source>
</evidence>
<dbReference type="VEuPathDB" id="VectorBase:AFUN2_014611"/>
<feature type="disulfide bond" evidence="12">
    <location>
        <begin position="311"/>
        <end position="331"/>
    </location>
</feature>
<feature type="binding site" evidence="11 13">
    <location>
        <position position="211"/>
    </location>
    <ligand>
        <name>Zn(2+)</name>
        <dbReference type="ChEBI" id="CHEBI:29105"/>
        <note>catalytic</note>
    </ligand>
</feature>
<evidence type="ECO:0000256" key="1">
    <source>
        <dbReference type="ARBA" id="ARBA00004613"/>
    </source>
</evidence>
<feature type="disulfide bond" evidence="12">
    <location>
        <begin position="300"/>
        <end position="322"/>
    </location>
</feature>
<keyword evidence="9" id="KW-0325">Glycoprotein</keyword>
<dbReference type="PROSITE" id="PS50215">
    <property type="entry name" value="ADAM_MEPRO"/>
    <property type="match status" value="1"/>
</dbReference>
<dbReference type="GO" id="GO:0004222">
    <property type="term" value="F:metalloendopeptidase activity"/>
    <property type="evidence" value="ECO:0007669"/>
    <property type="project" value="InterPro"/>
</dbReference>
<keyword evidence="8 12" id="KW-1015">Disulfide bond</keyword>
<feature type="binding site" evidence="11">
    <location>
        <position position="273"/>
    </location>
    <ligand>
        <name>Ca(2+)</name>
        <dbReference type="ChEBI" id="CHEBI:29108"/>
        <label>1</label>
    </ligand>
</feature>
<evidence type="ECO:0000259" key="15">
    <source>
        <dbReference type="PROSITE" id="PS50215"/>
    </source>
</evidence>
<dbReference type="GO" id="GO:0030198">
    <property type="term" value="P:extracellular matrix organization"/>
    <property type="evidence" value="ECO:0007669"/>
    <property type="project" value="InterPro"/>
</dbReference>
<evidence type="ECO:0000256" key="5">
    <source>
        <dbReference type="ARBA" id="ARBA00022801"/>
    </source>
</evidence>
<evidence type="ECO:0008006" key="18">
    <source>
        <dbReference type="Google" id="ProtNLM"/>
    </source>
</evidence>
<dbReference type="InterPro" id="IPR050439">
    <property type="entry name" value="ADAMTS_ADAMTS-like"/>
</dbReference>
<dbReference type="VEuPathDB" id="VectorBase:AFUN2_007586"/>
<dbReference type="Gene3D" id="2.60.120.830">
    <property type="match status" value="1"/>
</dbReference>
<feature type="binding site" evidence="11">
    <location>
        <position position="69"/>
    </location>
    <ligand>
        <name>Ca(2+)</name>
        <dbReference type="ChEBI" id="CHEBI:29108"/>
        <label>1</label>
    </ligand>
</feature>
<dbReference type="VEuPathDB" id="VectorBase:AFUN2_014230"/>
<dbReference type="STRING" id="62324.A0A4Y0BNY5"/>
<feature type="disulfide bond" evidence="12">
    <location>
        <begin position="190"/>
        <end position="273"/>
    </location>
</feature>
<comment type="subcellular location">
    <subcellularLocation>
        <location evidence="1">Secreted</location>
    </subcellularLocation>
</comment>
<dbReference type="InterPro" id="IPR036383">
    <property type="entry name" value="TSP1_rpt_sf"/>
</dbReference>
<accession>A0A4Y0BNY5</accession>
<dbReference type="Pfam" id="PF01421">
    <property type="entry name" value="Reprolysin"/>
    <property type="match status" value="1"/>
</dbReference>
<dbReference type="InterPro" id="IPR001590">
    <property type="entry name" value="Peptidase_M12B"/>
</dbReference>
<evidence type="ECO:0000313" key="17">
    <source>
        <dbReference type="EnsemblMetazoa" id="AFUN022367-PA"/>
    </source>
</evidence>
<evidence type="ECO:0000256" key="12">
    <source>
        <dbReference type="PIRSR" id="PIRSR613273-3"/>
    </source>
</evidence>
<dbReference type="Pfam" id="PF19236">
    <property type="entry name" value="ADAMTS_CR_3"/>
    <property type="match status" value="1"/>
</dbReference>
<feature type="domain" description="GON" evidence="16">
    <location>
        <begin position="1274"/>
        <end position="1332"/>
    </location>
</feature>
<feature type="disulfide bond" evidence="12">
    <location>
        <begin position="227"/>
        <end position="257"/>
    </location>
</feature>